<protein>
    <recommendedName>
        <fullName evidence="2">DUF3828 domain-containing protein</fullName>
    </recommendedName>
</protein>
<dbReference type="Gene3D" id="3.10.450.50">
    <property type="match status" value="1"/>
</dbReference>
<dbReference type="InterPro" id="IPR024289">
    <property type="entry name" value="DUF3828"/>
</dbReference>
<feature type="signal peptide" evidence="1">
    <location>
        <begin position="1"/>
        <end position="20"/>
    </location>
</feature>
<keyword evidence="4" id="KW-1185">Reference proteome</keyword>
<reference evidence="3 4" key="1">
    <citation type="submission" date="2014-08" db="EMBL/GenBank/DDBJ databases">
        <authorList>
            <person name="Hassan Y.I."/>
            <person name="Lepp D."/>
            <person name="Zhou T."/>
        </authorList>
    </citation>
    <scope>NUCLEOTIDE SEQUENCE [LARGE SCALE GENOMIC DNA]</scope>
    <source>
        <strain evidence="3 4">IFO13584</strain>
    </source>
</reference>
<proteinExistence type="predicted"/>
<organism evidence="3 4">
    <name type="scientific">Devosia riboflavina</name>
    <dbReference type="NCBI Taxonomy" id="46914"/>
    <lineage>
        <taxon>Bacteria</taxon>
        <taxon>Pseudomonadati</taxon>
        <taxon>Pseudomonadota</taxon>
        <taxon>Alphaproteobacteria</taxon>
        <taxon>Hyphomicrobiales</taxon>
        <taxon>Devosiaceae</taxon>
        <taxon>Devosia</taxon>
    </lineage>
</organism>
<dbReference type="OrthoDB" id="7174015at2"/>
<accession>A0A087LWI1</accession>
<comment type="caution">
    <text evidence="3">The sequence shown here is derived from an EMBL/GenBank/DDBJ whole genome shotgun (WGS) entry which is preliminary data.</text>
</comment>
<dbReference type="STRING" id="46914.JP75_23580"/>
<evidence type="ECO:0000313" key="4">
    <source>
        <dbReference type="Proteomes" id="UP000028981"/>
    </source>
</evidence>
<sequence>MRRLTLIPALLLALAAPAFAQPYATPQELLEAFYEPYFSGDFPEFESDYRTAALNALYEADAQNTPEGEIGALDFDPYIDGQDYDLADFVIGEPEESEGFATVEVTFTNFGEPRHITYDLVFEDGGWRINDLAGENPDFTYRLSEIFAEAATRWE</sequence>
<evidence type="ECO:0000256" key="1">
    <source>
        <dbReference type="SAM" id="SignalP"/>
    </source>
</evidence>
<evidence type="ECO:0000259" key="2">
    <source>
        <dbReference type="Pfam" id="PF12883"/>
    </source>
</evidence>
<dbReference type="RefSeq" id="WP_035087225.1">
    <property type="nucleotide sequence ID" value="NZ_JQGC01000033.1"/>
</dbReference>
<feature type="domain" description="DUF3828" evidence="2">
    <location>
        <begin position="51"/>
        <end position="132"/>
    </location>
</feature>
<dbReference type="AlphaFoldDB" id="A0A087LWI1"/>
<gene>
    <name evidence="3" type="ORF">JP75_23580</name>
</gene>
<keyword evidence="1" id="KW-0732">Signal</keyword>
<dbReference type="Proteomes" id="UP000028981">
    <property type="component" value="Unassembled WGS sequence"/>
</dbReference>
<evidence type="ECO:0000313" key="3">
    <source>
        <dbReference type="EMBL" id="KFL28984.1"/>
    </source>
</evidence>
<feature type="chain" id="PRO_5001825625" description="DUF3828 domain-containing protein" evidence="1">
    <location>
        <begin position="21"/>
        <end position="155"/>
    </location>
</feature>
<name>A0A087LWI1_9HYPH</name>
<dbReference type="Pfam" id="PF12883">
    <property type="entry name" value="DUF3828"/>
    <property type="match status" value="1"/>
</dbReference>
<dbReference type="EMBL" id="JQGC01000033">
    <property type="protein sequence ID" value="KFL28984.1"/>
    <property type="molecule type" value="Genomic_DNA"/>
</dbReference>